<sequence>MIPPLLLHICGDVLKVGFEIRALRRIKGLISNDTLVAVQIRRPLRRFEIRAVKLTSI</sequence>
<organism evidence="1">
    <name type="scientific">Siphoviridae sp. ctngK14</name>
    <dbReference type="NCBI Taxonomy" id="2827940"/>
    <lineage>
        <taxon>Viruses</taxon>
        <taxon>Duplodnaviria</taxon>
        <taxon>Heunggongvirae</taxon>
        <taxon>Uroviricota</taxon>
        <taxon>Caudoviricetes</taxon>
    </lineage>
</organism>
<protein>
    <submittedName>
        <fullName evidence="1">Uncharacterized protein</fullName>
    </submittedName>
</protein>
<name>A0A8S5TBR1_9CAUD</name>
<proteinExistence type="predicted"/>
<dbReference type="EMBL" id="BK032793">
    <property type="protein sequence ID" value="DAF60686.1"/>
    <property type="molecule type" value="Genomic_DNA"/>
</dbReference>
<accession>A0A8S5TBR1</accession>
<evidence type="ECO:0000313" key="1">
    <source>
        <dbReference type="EMBL" id="DAF60686.1"/>
    </source>
</evidence>
<reference evidence="1" key="1">
    <citation type="journal article" date="2021" name="Proc. Natl. Acad. Sci. U.S.A.">
        <title>A Catalog of Tens of Thousands of Viruses from Human Metagenomes Reveals Hidden Associations with Chronic Diseases.</title>
        <authorList>
            <person name="Tisza M.J."/>
            <person name="Buck C.B."/>
        </authorList>
    </citation>
    <scope>NUCLEOTIDE SEQUENCE</scope>
    <source>
        <strain evidence="1">CtngK14</strain>
    </source>
</reference>